<dbReference type="InterPro" id="IPR036390">
    <property type="entry name" value="WH_DNA-bd_sf"/>
</dbReference>
<dbReference type="Gene3D" id="3.40.190.10">
    <property type="entry name" value="Periplasmic binding protein-like II"/>
    <property type="match status" value="1"/>
</dbReference>
<evidence type="ECO:0000256" key="3">
    <source>
        <dbReference type="ARBA" id="ARBA00023125"/>
    </source>
</evidence>
<keyword evidence="2" id="KW-0805">Transcription regulation</keyword>
<dbReference type="PANTHER" id="PTHR46577">
    <property type="entry name" value="HTH-TYPE TRANSCRIPTIONAL REGULATORY PROTEIN GABR"/>
    <property type="match status" value="1"/>
</dbReference>
<evidence type="ECO:0000259" key="6">
    <source>
        <dbReference type="PROSITE" id="PS50949"/>
    </source>
</evidence>
<evidence type="ECO:0000313" key="8">
    <source>
        <dbReference type="Proteomes" id="UP000525652"/>
    </source>
</evidence>
<organism evidence="7 8">
    <name type="scientific">Puniceicoccus vermicola</name>
    <dbReference type="NCBI Taxonomy" id="388746"/>
    <lineage>
        <taxon>Bacteria</taxon>
        <taxon>Pseudomonadati</taxon>
        <taxon>Verrucomicrobiota</taxon>
        <taxon>Opitutia</taxon>
        <taxon>Puniceicoccales</taxon>
        <taxon>Puniceicoccaceae</taxon>
        <taxon>Puniceicoccus</taxon>
    </lineage>
</organism>
<dbReference type="PANTHER" id="PTHR46577:SF1">
    <property type="entry name" value="HTH-TYPE TRANSCRIPTIONAL REGULATORY PROTEIN GABR"/>
    <property type="match status" value="1"/>
</dbReference>
<keyword evidence="3" id="KW-0238">DNA-binding</keyword>
<dbReference type="RefSeq" id="WP_185693978.1">
    <property type="nucleotide sequence ID" value="NZ_JACHVA010000126.1"/>
</dbReference>
<feature type="domain" description="HTH gntR-type" evidence="6">
    <location>
        <begin position="29"/>
        <end position="96"/>
    </location>
</feature>
<name>A0A7X1B0G3_9BACT</name>
<feature type="region of interest" description="Disordered" evidence="5">
    <location>
        <begin position="1"/>
        <end position="35"/>
    </location>
</feature>
<feature type="compositionally biased region" description="Basic and acidic residues" evidence="5">
    <location>
        <begin position="15"/>
        <end position="24"/>
    </location>
</feature>
<dbReference type="PROSITE" id="PS50949">
    <property type="entry name" value="HTH_GNTR"/>
    <property type="match status" value="1"/>
</dbReference>
<protein>
    <submittedName>
        <fullName evidence="7">GntR family transcriptional regulator</fullName>
    </submittedName>
</protein>
<evidence type="ECO:0000256" key="2">
    <source>
        <dbReference type="ARBA" id="ARBA00023015"/>
    </source>
</evidence>
<comment type="caution">
    <text evidence="7">The sequence shown here is derived from an EMBL/GenBank/DDBJ whole genome shotgun (WGS) entry which is preliminary data.</text>
</comment>
<keyword evidence="1" id="KW-0663">Pyridoxal phosphate</keyword>
<feature type="compositionally biased region" description="Polar residues" evidence="5">
    <location>
        <begin position="1"/>
        <end position="14"/>
    </location>
</feature>
<reference evidence="7 8" key="1">
    <citation type="submission" date="2020-07" db="EMBL/GenBank/DDBJ databases">
        <authorList>
            <person name="Feng X."/>
        </authorList>
    </citation>
    <scope>NUCLEOTIDE SEQUENCE [LARGE SCALE GENOMIC DNA]</scope>
    <source>
        <strain evidence="7 8">JCM14086</strain>
    </source>
</reference>
<accession>A0A7X1B0G3</accession>
<evidence type="ECO:0000256" key="1">
    <source>
        <dbReference type="ARBA" id="ARBA00022898"/>
    </source>
</evidence>
<keyword evidence="4" id="KW-0804">Transcription</keyword>
<keyword evidence="8" id="KW-1185">Reference proteome</keyword>
<feature type="region of interest" description="Disordered" evidence="5">
    <location>
        <begin position="93"/>
        <end position="117"/>
    </location>
</feature>
<dbReference type="CDD" id="cd07377">
    <property type="entry name" value="WHTH_GntR"/>
    <property type="match status" value="1"/>
</dbReference>
<evidence type="ECO:0000256" key="5">
    <source>
        <dbReference type="SAM" id="MobiDB-lite"/>
    </source>
</evidence>
<dbReference type="AlphaFoldDB" id="A0A7X1B0G3"/>
<dbReference type="InterPro" id="IPR000524">
    <property type="entry name" value="Tscrpt_reg_HTH_GntR"/>
</dbReference>
<dbReference type="Gene3D" id="1.10.10.10">
    <property type="entry name" value="Winged helix-like DNA-binding domain superfamily/Winged helix DNA-binding domain"/>
    <property type="match status" value="1"/>
</dbReference>
<dbReference type="EMBL" id="JACHVA010000126">
    <property type="protein sequence ID" value="MBC2603346.1"/>
    <property type="molecule type" value="Genomic_DNA"/>
</dbReference>
<sequence>MTSPNQSENSLRTDLTSHGDESRKSPPSPRTVQPTFKKILRDTVENYPADTRLPPIRDLGKQLGISLVTAQRIVTELIQDGVLYSRPRSGVFVADRSTPKQPPLRKSYPKEGTTRTPGVFESSFTFGTGSQEQFQQPLWENLIQRFCQKYPNTSPKIEHGQNPSTTTDAYERLDWNKDWAGDDKNLLNLSKSAPANLAKRSTPEGLIPLYHRSNFLFYHPKLLKRCGIEPPAYRTFSEQLRFLQEAAPKLEAKGFDPLPYSVQQPITLLGSRHLESYFHLVYDQKTDPSEREEFIRATGEVLQTCRSCQRAPGVNNPIAEENRNRFLRGKEIPFFLGHSVDFWRFTEEKLTTPIQAYPMLSSDDTLFLWPMVGAASSHSKSPVEVLRFLNFLISDEAQASFAKTGAFGADLNPEFSPTTTASPDWFAETLSRSRPMRLASPELFYLAIRILNNELWHALLDHVSVDQAVEEALQLGKVFTLQSRQSSQQNPESSR</sequence>
<dbReference type="SUPFAM" id="SSF53850">
    <property type="entry name" value="Periplasmic binding protein-like II"/>
    <property type="match status" value="1"/>
</dbReference>
<dbReference type="SMART" id="SM00345">
    <property type="entry name" value="HTH_GNTR"/>
    <property type="match status" value="1"/>
</dbReference>
<dbReference type="GO" id="GO:0003700">
    <property type="term" value="F:DNA-binding transcription factor activity"/>
    <property type="evidence" value="ECO:0007669"/>
    <property type="project" value="InterPro"/>
</dbReference>
<evidence type="ECO:0000313" key="7">
    <source>
        <dbReference type="EMBL" id="MBC2603346.1"/>
    </source>
</evidence>
<proteinExistence type="predicted"/>
<dbReference type="InterPro" id="IPR036388">
    <property type="entry name" value="WH-like_DNA-bd_sf"/>
</dbReference>
<dbReference type="GO" id="GO:0003677">
    <property type="term" value="F:DNA binding"/>
    <property type="evidence" value="ECO:0007669"/>
    <property type="project" value="UniProtKB-KW"/>
</dbReference>
<evidence type="ECO:0000256" key="4">
    <source>
        <dbReference type="ARBA" id="ARBA00023163"/>
    </source>
</evidence>
<gene>
    <name evidence="7" type="ORF">H5P30_16305</name>
</gene>
<dbReference type="SUPFAM" id="SSF46785">
    <property type="entry name" value="Winged helix' DNA-binding domain"/>
    <property type="match status" value="1"/>
</dbReference>
<dbReference type="Proteomes" id="UP000525652">
    <property type="component" value="Unassembled WGS sequence"/>
</dbReference>
<dbReference type="InterPro" id="IPR051446">
    <property type="entry name" value="HTH_trans_reg/aminotransferase"/>
</dbReference>